<protein>
    <submittedName>
        <fullName evidence="1">Uncharacterized protein</fullName>
    </submittedName>
</protein>
<comment type="caution">
    <text evidence="1">The sequence shown here is derived from an EMBL/GenBank/DDBJ whole genome shotgun (WGS) entry which is preliminary data.</text>
</comment>
<dbReference type="AlphaFoldDB" id="A0A3M7P4W3"/>
<proteinExistence type="predicted"/>
<reference evidence="1 2" key="1">
    <citation type="journal article" date="2018" name="Sci. Rep.">
        <title>Genomic signatures of local adaptation to the degree of environmental predictability in rotifers.</title>
        <authorList>
            <person name="Franch-Gras L."/>
            <person name="Hahn C."/>
            <person name="Garcia-Roger E.M."/>
            <person name="Carmona M.J."/>
            <person name="Serra M."/>
            <person name="Gomez A."/>
        </authorList>
    </citation>
    <scope>NUCLEOTIDE SEQUENCE [LARGE SCALE GENOMIC DNA]</scope>
    <source>
        <strain evidence="1">HYR1</strain>
    </source>
</reference>
<sequence>MEQVMEQQFAMELEWLWQIGLGMELEWLWQIGLAMELG</sequence>
<dbReference type="Proteomes" id="UP000276133">
    <property type="component" value="Unassembled WGS sequence"/>
</dbReference>
<evidence type="ECO:0000313" key="1">
    <source>
        <dbReference type="EMBL" id="RMZ94141.1"/>
    </source>
</evidence>
<evidence type="ECO:0000313" key="2">
    <source>
        <dbReference type="Proteomes" id="UP000276133"/>
    </source>
</evidence>
<keyword evidence="2" id="KW-1185">Reference proteome</keyword>
<accession>A0A3M7P4W3</accession>
<name>A0A3M7P4W3_BRAPC</name>
<gene>
    <name evidence="1" type="ORF">BpHYR1_051818</name>
</gene>
<dbReference type="EMBL" id="REGN01013268">
    <property type="protein sequence ID" value="RMZ94141.1"/>
    <property type="molecule type" value="Genomic_DNA"/>
</dbReference>
<organism evidence="1 2">
    <name type="scientific">Brachionus plicatilis</name>
    <name type="common">Marine rotifer</name>
    <name type="synonym">Brachionus muelleri</name>
    <dbReference type="NCBI Taxonomy" id="10195"/>
    <lineage>
        <taxon>Eukaryota</taxon>
        <taxon>Metazoa</taxon>
        <taxon>Spiralia</taxon>
        <taxon>Gnathifera</taxon>
        <taxon>Rotifera</taxon>
        <taxon>Eurotatoria</taxon>
        <taxon>Monogononta</taxon>
        <taxon>Pseudotrocha</taxon>
        <taxon>Ploima</taxon>
        <taxon>Brachionidae</taxon>
        <taxon>Brachionus</taxon>
    </lineage>
</organism>